<keyword evidence="10" id="KW-0812">Transmembrane</keyword>
<keyword evidence="10" id="KW-1133">Transmembrane helix</keyword>
<keyword evidence="2" id="KW-0547">Nucleotide-binding</keyword>
<dbReference type="SUPFAM" id="SSF56112">
    <property type="entry name" value="Protein kinase-like (PK-like)"/>
    <property type="match status" value="1"/>
</dbReference>
<dbReference type="CDD" id="cd14014">
    <property type="entry name" value="STKc_PknB_like"/>
    <property type="match status" value="1"/>
</dbReference>
<dbReference type="EC" id="2.7.12.2" evidence="6"/>
<evidence type="ECO:0000313" key="13">
    <source>
        <dbReference type="Proteomes" id="UP000547674"/>
    </source>
</evidence>
<dbReference type="Gene3D" id="1.10.510.10">
    <property type="entry name" value="Transferase(Phosphotransferase) domain 1"/>
    <property type="match status" value="1"/>
</dbReference>
<evidence type="ECO:0000313" key="12">
    <source>
        <dbReference type="EMBL" id="NNF06517.1"/>
    </source>
</evidence>
<organism evidence="12 13">
    <name type="scientific">Eiseniibacteriota bacterium</name>
    <dbReference type="NCBI Taxonomy" id="2212470"/>
    <lineage>
        <taxon>Bacteria</taxon>
        <taxon>Candidatus Eiseniibacteriota</taxon>
    </lineage>
</organism>
<dbReference type="GO" id="GO:0004672">
    <property type="term" value="F:protein kinase activity"/>
    <property type="evidence" value="ECO:0007669"/>
    <property type="project" value="InterPro"/>
</dbReference>
<dbReference type="Pfam" id="PF00069">
    <property type="entry name" value="Pkinase"/>
    <property type="match status" value="1"/>
</dbReference>
<evidence type="ECO:0000256" key="10">
    <source>
        <dbReference type="SAM" id="Phobius"/>
    </source>
</evidence>
<keyword evidence="1" id="KW-0808">Transferase</keyword>
<comment type="catalytic activity">
    <reaction evidence="9">
        <text>L-tyrosyl-[protein] + ATP = O-phospho-L-tyrosyl-[protein] + ADP + H(+)</text>
        <dbReference type="Rhea" id="RHEA:10596"/>
        <dbReference type="Rhea" id="RHEA-COMP:10136"/>
        <dbReference type="Rhea" id="RHEA-COMP:20101"/>
        <dbReference type="ChEBI" id="CHEBI:15378"/>
        <dbReference type="ChEBI" id="CHEBI:30616"/>
        <dbReference type="ChEBI" id="CHEBI:46858"/>
        <dbReference type="ChEBI" id="CHEBI:61978"/>
        <dbReference type="ChEBI" id="CHEBI:456216"/>
        <dbReference type="EC" id="2.7.12.2"/>
    </reaction>
</comment>
<evidence type="ECO:0000256" key="3">
    <source>
        <dbReference type="ARBA" id="ARBA00022777"/>
    </source>
</evidence>
<reference evidence="12 13" key="1">
    <citation type="submission" date="2020-03" db="EMBL/GenBank/DDBJ databases">
        <title>Metabolic flexibility allows generalist bacteria to become dominant in a frequently disturbed ecosystem.</title>
        <authorList>
            <person name="Chen Y.-J."/>
            <person name="Leung P.M."/>
            <person name="Bay S.K."/>
            <person name="Hugenholtz P."/>
            <person name="Kessler A.J."/>
            <person name="Shelley G."/>
            <person name="Waite D.W."/>
            <person name="Cook P.L."/>
            <person name="Greening C."/>
        </authorList>
    </citation>
    <scope>NUCLEOTIDE SEQUENCE [LARGE SCALE GENOMIC DNA]</scope>
    <source>
        <strain evidence="12">SS_bin_28</strain>
    </source>
</reference>
<feature type="domain" description="Protein kinase" evidence="11">
    <location>
        <begin position="1"/>
        <end position="224"/>
    </location>
</feature>
<evidence type="ECO:0000256" key="4">
    <source>
        <dbReference type="ARBA" id="ARBA00022840"/>
    </source>
</evidence>
<feature type="non-terminal residue" evidence="12">
    <location>
        <position position="1"/>
    </location>
</feature>
<dbReference type="InterPro" id="IPR011009">
    <property type="entry name" value="Kinase-like_dom_sf"/>
</dbReference>
<dbReference type="PROSITE" id="PS50011">
    <property type="entry name" value="PROTEIN_KINASE_DOM"/>
    <property type="match status" value="1"/>
</dbReference>
<keyword evidence="10" id="KW-0472">Membrane</keyword>
<evidence type="ECO:0000256" key="7">
    <source>
        <dbReference type="ARBA" id="ARBA00049014"/>
    </source>
</evidence>
<dbReference type="GO" id="GO:0005524">
    <property type="term" value="F:ATP binding"/>
    <property type="evidence" value="ECO:0007669"/>
    <property type="project" value="UniProtKB-KW"/>
</dbReference>
<evidence type="ECO:0000256" key="2">
    <source>
        <dbReference type="ARBA" id="ARBA00022741"/>
    </source>
</evidence>
<evidence type="ECO:0000256" key="8">
    <source>
        <dbReference type="ARBA" id="ARBA00049299"/>
    </source>
</evidence>
<evidence type="ECO:0000256" key="9">
    <source>
        <dbReference type="ARBA" id="ARBA00051693"/>
    </source>
</evidence>
<protein>
    <recommendedName>
        <fullName evidence="6">mitogen-activated protein kinase kinase</fullName>
        <ecNumber evidence="6">2.7.12.2</ecNumber>
    </recommendedName>
</protein>
<feature type="transmembrane region" description="Helical" evidence="10">
    <location>
        <begin position="243"/>
        <end position="262"/>
    </location>
</feature>
<dbReference type="SMART" id="SM00220">
    <property type="entry name" value="S_TKc"/>
    <property type="match status" value="1"/>
</dbReference>
<comment type="similarity">
    <text evidence="5">Belongs to the protein kinase superfamily. STE Ser/Thr protein kinase family. MAP kinase kinase subfamily.</text>
</comment>
<keyword evidence="4" id="KW-0067">ATP-binding</keyword>
<dbReference type="InterPro" id="IPR000719">
    <property type="entry name" value="Prot_kinase_dom"/>
</dbReference>
<evidence type="ECO:0000259" key="11">
    <source>
        <dbReference type="PROSITE" id="PS50011"/>
    </source>
</evidence>
<evidence type="ECO:0000256" key="5">
    <source>
        <dbReference type="ARBA" id="ARBA00038035"/>
    </source>
</evidence>
<dbReference type="EMBL" id="JABDJR010000274">
    <property type="protein sequence ID" value="NNF06517.1"/>
    <property type="molecule type" value="Genomic_DNA"/>
</dbReference>
<dbReference type="AlphaFoldDB" id="A0A7Y2H2A3"/>
<keyword evidence="3 12" id="KW-0418">Kinase</keyword>
<comment type="catalytic activity">
    <reaction evidence="8">
        <text>L-threonyl-[protein] + ATP = O-phospho-L-threonyl-[protein] + ADP + H(+)</text>
        <dbReference type="Rhea" id="RHEA:46608"/>
        <dbReference type="Rhea" id="RHEA-COMP:11060"/>
        <dbReference type="Rhea" id="RHEA-COMP:11605"/>
        <dbReference type="ChEBI" id="CHEBI:15378"/>
        <dbReference type="ChEBI" id="CHEBI:30013"/>
        <dbReference type="ChEBI" id="CHEBI:30616"/>
        <dbReference type="ChEBI" id="CHEBI:61977"/>
        <dbReference type="ChEBI" id="CHEBI:456216"/>
        <dbReference type="EC" id="2.7.12.2"/>
    </reaction>
</comment>
<dbReference type="Pfam" id="PF14326">
    <property type="entry name" value="DUF4384"/>
    <property type="match status" value="1"/>
</dbReference>
<comment type="catalytic activity">
    <reaction evidence="7">
        <text>L-seryl-[protein] + ATP = O-phospho-L-seryl-[protein] + ADP + H(+)</text>
        <dbReference type="Rhea" id="RHEA:17989"/>
        <dbReference type="Rhea" id="RHEA-COMP:9863"/>
        <dbReference type="Rhea" id="RHEA-COMP:11604"/>
        <dbReference type="ChEBI" id="CHEBI:15378"/>
        <dbReference type="ChEBI" id="CHEBI:29999"/>
        <dbReference type="ChEBI" id="CHEBI:30616"/>
        <dbReference type="ChEBI" id="CHEBI:83421"/>
        <dbReference type="ChEBI" id="CHEBI:456216"/>
        <dbReference type="EC" id="2.7.12.2"/>
    </reaction>
</comment>
<evidence type="ECO:0000256" key="1">
    <source>
        <dbReference type="ARBA" id="ARBA00022679"/>
    </source>
</evidence>
<dbReference type="PANTHER" id="PTHR48013:SF9">
    <property type="entry name" value="DUAL SPECIFICITY MITOGEN-ACTIVATED PROTEIN KINASE KINASE 5"/>
    <property type="match status" value="1"/>
</dbReference>
<evidence type="ECO:0000256" key="6">
    <source>
        <dbReference type="ARBA" id="ARBA00038999"/>
    </source>
</evidence>
<gene>
    <name evidence="12" type="ORF">HKN21_07130</name>
</gene>
<name>A0A7Y2H2A3_UNCEI</name>
<accession>A0A7Y2H2A3</accession>
<proteinExistence type="inferred from homology"/>
<dbReference type="PANTHER" id="PTHR48013">
    <property type="entry name" value="DUAL SPECIFICITY MITOGEN-ACTIVATED PROTEIN KINASE KINASE 5-RELATED"/>
    <property type="match status" value="1"/>
</dbReference>
<sequence length="473" mass="50975">DRSGQSSDWEDAVLQEGRLLARCEHPNVVRIYGAEKRDGRLGIWMEFIQGTSLQSLLNERGKLSWEEVADMGRDLASALQTVHDANVVHRDVKAENVMRDVNGRIVLMDFGAGKGRALPQTSGQATGTALYMAPEVFEGVAATPQSDIYALGVLLYHLLTGEYPVQASSITELIQSHKKGEAKNLRDALGADHPLAQIVDTALHVERTSRHTSAASMGEALDKLTAPTAKPVAATVTRRNAQAFLVPVMVALIAAIAGMMWLNSQTPLQGEVDFVAVNNDGVQRALIAGDQITYSDLLQMQVKLNHEAYLYVLNMDEAGSSTVIFPMPGGDLTNPLPAKGVMLPGPVDGVEKSWTMNSTRGTESFIIVASKEPLNQFETQLTAMASIDIGSGMRVTPADGEVLLAMVEPLRGILEHGDQSRGVSGITTARDVQADANAKPRELLLDLVRSFADEGEKNGSVWMQEVSLTNPGQ</sequence>
<comment type="caution">
    <text evidence="12">The sequence shown here is derived from an EMBL/GenBank/DDBJ whole genome shotgun (WGS) entry which is preliminary data.</text>
</comment>
<dbReference type="Proteomes" id="UP000547674">
    <property type="component" value="Unassembled WGS sequence"/>
</dbReference>
<dbReference type="InterPro" id="IPR025493">
    <property type="entry name" value="DUF4384"/>
</dbReference>